<dbReference type="RefSeq" id="WP_193953397.1">
    <property type="nucleotide sequence ID" value="NZ_JADEYS010000010.1"/>
</dbReference>
<proteinExistence type="predicted"/>
<sequence length="62" mass="6595">MFLISRGFNPIFKRSVSVAATTAGTALSAMQLPPVLFPCLSPRISEDMSGLISASLSCNYEV</sequence>
<dbReference type="Proteomes" id="UP000640333">
    <property type="component" value="Unassembled WGS sequence"/>
</dbReference>
<evidence type="ECO:0000313" key="1">
    <source>
        <dbReference type="EMBL" id="MBE9397843.1"/>
    </source>
</evidence>
<comment type="caution">
    <text evidence="1">The sequence shown here is derived from an EMBL/GenBank/DDBJ whole genome shotgun (WGS) entry which is preliminary data.</text>
</comment>
<name>A0A8J7FKD1_9GAMM</name>
<dbReference type="EMBL" id="JADEYS010000010">
    <property type="protein sequence ID" value="MBE9397843.1"/>
    <property type="molecule type" value="Genomic_DNA"/>
</dbReference>
<reference evidence="1" key="1">
    <citation type="submission" date="2020-10" db="EMBL/GenBank/DDBJ databases">
        <title>Bacterium isolated from coastal waters sediment.</title>
        <authorList>
            <person name="Chen R.-J."/>
            <person name="Lu D.-C."/>
            <person name="Zhu K.-L."/>
            <person name="Du Z.-J."/>
        </authorList>
    </citation>
    <scope>NUCLEOTIDE SEQUENCE</scope>
    <source>
        <strain evidence="1">N1Y112</strain>
    </source>
</reference>
<gene>
    <name evidence="1" type="ORF">IOQ59_11295</name>
</gene>
<protein>
    <submittedName>
        <fullName evidence="1">Uncharacterized protein</fullName>
    </submittedName>
</protein>
<organism evidence="1 2">
    <name type="scientific">Pontibacterium sinense</name>
    <dbReference type="NCBI Taxonomy" id="2781979"/>
    <lineage>
        <taxon>Bacteria</taxon>
        <taxon>Pseudomonadati</taxon>
        <taxon>Pseudomonadota</taxon>
        <taxon>Gammaproteobacteria</taxon>
        <taxon>Oceanospirillales</taxon>
        <taxon>Oceanospirillaceae</taxon>
        <taxon>Pontibacterium</taxon>
    </lineage>
</organism>
<evidence type="ECO:0000313" key="2">
    <source>
        <dbReference type="Proteomes" id="UP000640333"/>
    </source>
</evidence>
<keyword evidence="2" id="KW-1185">Reference proteome</keyword>
<accession>A0A8J7FKD1</accession>
<dbReference type="AlphaFoldDB" id="A0A8J7FKD1"/>